<evidence type="ECO:0000259" key="6">
    <source>
        <dbReference type="PROSITE" id="PS51350"/>
    </source>
</evidence>
<dbReference type="InterPro" id="IPR035895">
    <property type="entry name" value="HPr-like_sf"/>
</dbReference>
<dbReference type="Gene3D" id="3.30.1340.10">
    <property type="entry name" value="HPr-like"/>
    <property type="match status" value="1"/>
</dbReference>
<dbReference type="Proteomes" id="UP000298603">
    <property type="component" value="Chromosome"/>
</dbReference>
<dbReference type="EMBL" id="CP032996">
    <property type="protein sequence ID" value="QCI27057.1"/>
    <property type="molecule type" value="Genomic_DNA"/>
</dbReference>
<dbReference type="InterPro" id="IPR050399">
    <property type="entry name" value="HPr"/>
</dbReference>
<sequence length="85" mass="9409">MFQKNVKIISPNGLHTRPAAKFVKSAKKFKSEIIITTNNNSANAKSLFNLQTLNLTKGTVITITANGTDEKDAVKYLTKILMELK</sequence>
<dbReference type="SUPFAM" id="SSF55594">
    <property type="entry name" value="HPr-like"/>
    <property type="match status" value="1"/>
</dbReference>
<evidence type="ECO:0000256" key="5">
    <source>
        <dbReference type="ARBA" id="ARBA00033055"/>
    </source>
</evidence>
<evidence type="ECO:0000256" key="4">
    <source>
        <dbReference type="ARBA" id="ARBA00022597"/>
    </source>
</evidence>
<dbReference type="InterPro" id="IPR000032">
    <property type="entry name" value="HPr-like"/>
</dbReference>
<dbReference type="NCBIfam" id="TIGR01003">
    <property type="entry name" value="PTS_HPr_family"/>
    <property type="match status" value="1"/>
</dbReference>
<dbReference type="RefSeq" id="WP_158349323.1">
    <property type="nucleotide sequence ID" value="NZ_CP032996.1"/>
</dbReference>
<keyword evidence="8" id="KW-1185">Reference proteome</keyword>
<name>A0A4D6YAY1_9GAMM</name>
<evidence type="ECO:0000313" key="8">
    <source>
        <dbReference type="Proteomes" id="UP000298603"/>
    </source>
</evidence>
<organism evidence="7 8">
    <name type="scientific">Buchnera aphidicola</name>
    <name type="common">Therioaphis trifolii</name>
    <dbReference type="NCBI Taxonomy" id="1241884"/>
    <lineage>
        <taxon>Bacteria</taxon>
        <taxon>Pseudomonadati</taxon>
        <taxon>Pseudomonadota</taxon>
        <taxon>Gammaproteobacteria</taxon>
        <taxon>Enterobacterales</taxon>
        <taxon>Erwiniaceae</taxon>
        <taxon>Buchnera</taxon>
    </lineage>
</organism>
<dbReference type="PROSITE" id="PS51350">
    <property type="entry name" value="PTS_HPR_DOM"/>
    <property type="match status" value="1"/>
</dbReference>
<dbReference type="OrthoDB" id="9809047at2"/>
<keyword evidence="4" id="KW-0762">Sugar transport</keyword>
<dbReference type="InterPro" id="IPR001020">
    <property type="entry name" value="PTS_HPr_His_P_site"/>
</dbReference>
<proteinExistence type="predicted"/>
<dbReference type="PROSITE" id="PS00369">
    <property type="entry name" value="PTS_HPR_HIS"/>
    <property type="match status" value="1"/>
</dbReference>
<dbReference type="Pfam" id="PF00381">
    <property type="entry name" value="PTS-HPr"/>
    <property type="match status" value="1"/>
</dbReference>
<keyword evidence="3" id="KW-0813">Transport</keyword>
<evidence type="ECO:0000256" key="2">
    <source>
        <dbReference type="ARBA" id="ARBA00020422"/>
    </source>
</evidence>
<evidence type="ECO:0000256" key="3">
    <source>
        <dbReference type="ARBA" id="ARBA00022448"/>
    </source>
</evidence>
<feature type="domain" description="HPr" evidence="6">
    <location>
        <begin position="1"/>
        <end position="85"/>
    </location>
</feature>
<comment type="function">
    <text evidence="1">General (non sugar-specific) component of the phosphoenolpyruvate-dependent sugar phosphotransferase system (sugar PTS). This major carbohydrate active-transport system catalyzes the phosphorylation of incoming sugar substrates concomitantly with their translocation across the cell membrane. The phosphoryl group from phosphoenolpyruvate (PEP) is transferred to the phosphoryl carrier protein HPr by enzyme I. Phospho-HPr then transfers it to the PTS EIIA domain.</text>
</comment>
<dbReference type="PRINTS" id="PR00107">
    <property type="entry name" value="PHOSPHOCPHPR"/>
</dbReference>
<dbReference type="PANTHER" id="PTHR33705:SF1">
    <property type="entry name" value="PHOSPHOCARRIER PROTEIN HPR"/>
    <property type="match status" value="1"/>
</dbReference>
<accession>A0A4D6YAY1</accession>
<dbReference type="AlphaFoldDB" id="A0A4D6YAY1"/>
<gene>
    <name evidence="7" type="ORF">D9V81_00255</name>
</gene>
<dbReference type="PANTHER" id="PTHR33705">
    <property type="entry name" value="PHOSPHOCARRIER PROTEIN HPR"/>
    <property type="match status" value="1"/>
</dbReference>
<protein>
    <recommendedName>
        <fullName evidence="2">Phosphocarrier protein HPr</fullName>
    </recommendedName>
    <alternativeName>
        <fullName evidence="5">Histidine-containing protein</fullName>
    </alternativeName>
</protein>
<evidence type="ECO:0000313" key="7">
    <source>
        <dbReference type="EMBL" id="QCI27057.1"/>
    </source>
</evidence>
<evidence type="ECO:0000256" key="1">
    <source>
        <dbReference type="ARBA" id="ARBA00003681"/>
    </source>
</evidence>
<dbReference type="CDD" id="cd00367">
    <property type="entry name" value="PTS-HPr_like"/>
    <property type="match status" value="1"/>
</dbReference>
<reference evidence="7 8" key="1">
    <citation type="submission" date="2018-10" db="EMBL/GenBank/DDBJ databases">
        <title>Comparative functional genomics of the obligate endosymbiont Buchnera aphidicola.</title>
        <authorList>
            <person name="Chong R.A."/>
        </authorList>
    </citation>
    <scope>NUCLEOTIDE SEQUENCE [LARGE SCALE GENOMIC DNA]</scope>
    <source>
        <strain evidence="7 8">Tma</strain>
    </source>
</reference>